<dbReference type="Proteomes" id="UP000272400">
    <property type="component" value="Unassembled WGS sequence"/>
</dbReference>
<evidence type="ECO:0000256" key="8">
    <source>
        <dbReference type="SAM" id="Phobius"/>
    </source>
</evidence>
<evidence type="ECO:0000256" key="4">
    <source>
        <dbReference type="ARBA" id="ARBA00022692"/>
    </source>
</evidence>
<feature type="transmembrane region" description="Helical" evidence="8">
    <location>
        <begin position="60"/>
        <end position="93"/>
    </location>
</feature>
<feature type="transmembrane region" description="Helical" evidence="8">
    <location>
        <begin position="253"/>
        <end position="271"/>
    </location>
</feature>
<feature type="transmembrane region" description="Helical" evidence="8">
    <location>
        <begin position="278"/>
        <end position="297"/>
    </location>
</feature>
<dbReference type="AlphaFoldDB" id="A0A3N1D2F8"/>
<reference evidence="9 10" key="1">
    <citation type="submission" date="2018-11" db="EMBL/GenBank/DDBJ databases">
        <title>Sequencing the genomes of 1000 actinobacteria strains.</title>
        <authorList>
            <person name="Klenk H.-P."/>
        </authorList>
    </citation>
    <scope>NUCLEOTIDE SEQUENCE [LARGE SCALE GENOMIC DNA]</scope>
    <source>
        <strain evidence="9 10">DSM 44254</strain>
    </source>
</reference>
<dbReference type="InterPro" id="IPR005524">
    <property type="entry name" value="DUF318"/>
</dbReference>
<feature type="compositionally biased region" description="Basic and acidic residues" evidence="7">
    <location>
        <begin position="1"/>
        <end position="12"/>
    </location>
</feature>
<dbReference type="InterPro" id="IPR052923">
    <property type="entry name" value="UPF0718"/>
</dbReference>
<comment type="similarity">
    <text evidence="2">Belongs to the UPF0718 family.</text>
</comment>
<name>A0A3N1D2F8_9ACTN</name>
<sequence>MTHPHASDRLEGPQRSSPSARRTARSSPGSDAVWLLFALGSIVVLIRAYVAPVLTQEAVLAWATIFVAICVQALPFLVFGVALSAAITAFVPARTWQRLLPRNGAAAVPVAGIAGAVLPGCECASVPVAGGLMARGVAPAAALTFLLAAPAINPIVMVATAVAFPGQPGMVAARFGASLLVAVLAGWAWLRFGKAEWIRIPAPPAHDSGKWDAYRQAARHDLMHAGGFLIVGAIAAATINVAVPAAWVNAVAGIPWASVLVLAVLAVLMSICSEADAFVAASLTSFSPTAKLAFLVVGPMVDLKLIAMQTGFFGRDFALRFVPLTFVLAVAVSSAFGALFL</sequence>
<keyword evidence="6 8" id="KW-0472">Membrane</keyword>
<feature type="transmembrane region" description="Helical" evidence="8">
    <location>
        <begin position="170"/>
        <end position="190"/>
    </location>
</feature>
<keyword evidence="10" id="KW-1185">Reference proteome</keyword>
<organism evidence="9 10">
    <name type="scientific">Actinocorallia herbida</name>
    <dbReference type="NCBI Taxonomy" id="58109"/>
    <lineage>
        <taxon>Bacteria</taxon>
        <taxon>Bacillati</taxon>
        <taxon>Actinomycetota</taxon>
        <taxon>Actinomycetes</taxon>
        <taxon>Streptosporangiales</taxon>
        <taxon>Thermomonosporaceae</taxon>
        <taxon>Actinocorallia</taxon>
    </lineage>
</organism>
<feature type="transmembrane region" description="Helical" evidence="8">
    <location>
        <begin position="225"/>
        <end position="247"/>
    </location>
</feature>
<feature type="transmembrane region" description="Helical" evidence="8">
    <location>
        <begin position="140"/>
        <end position="164"/>
    </location>
</feature>
<dbReference type="EMBL" id="RJKE01000001">
    <property type="protein sequence ID" value="ROO87692.1"/>
    <property type="molecule type" value="Genomic_DNA"/>
</dbReference>
<feature type="region of interest" description="Disordered" evidence="7">
    <location>
        <begin position="1"/>
        <end position="27"/>
    </location>
</feature>
<evidence type="ECO:0000256" key="1">
    <source>
        <dbReference type="ARBA" id="ARBA00004651"/>
    </source>
</evidence>
<dbReference type="RefSeq" id="WP_246053030.1">
    <property type="nucleotide sequence ID" value="NZ_RJKE01000001.1"/>
</dbReference>
<dbReference type="PANTHER" id="PTHR34184:SF4">
    <property type="entry name" value="UPF0718 PROTEIN YCGR"/>
    <property type="match status" value="1"/>
</dbReference>
<evidence type="ECO:0000256" key="6">
    <source>
        <dbReference type="ARBA" id="ARBA00023136"/>
    </source>
</evidence>
<dbReference type="GO" id="GO:0005886">
    <property type="term" value="C:plasma membrane"/>
    <property type="evidence" value="ECO:0007669"/>
    <property type="project" value="UniProtKB-SubCell"/>
</dbReference>
<keyword evidence="5 8" id="KW-1133">Transmembrane helix</keyword>
<protein>
    <recommendedName>
        <fullName evidence="11">Permease</fullName>
    </recommendedName>
</protein>
<feature type="transmembrane region" description="Helical" evidence="8">
    <location>
        <begin position="32"/>
        <end position="54"/>
    </location>
</feature>
<dbReference type="PANTHER" id="PTHR34184">
    <property type="entry name" value="UPF0718 PROTEIN YCGR"/>
    <property type="match status" value="1"/>
</dbReference>
<evidence type="ECO:0008006" key="11">
    <source>
        <dbReference type="Google" id="ProtNLM"/>
    </source>
</evidence>
<evidence type="ECO:0000313" key="9">
    <source>
        <dbReference type="EMBL" id="ROO87692.1"/>
    </source>
</evidence>
<evidence type="ECO:0000256" key="5">
    <source>
        <dbReference type="ARBA" id="ARBA00022989"/>
    </source>
</evidence>
<evidence type="ECO:0000256" key="2">
    <source>
        <dbReference type="ARBA" id="ARBA00006386"/>
    </source>
</evidence>
<accession>A0A3N1D2F8</accession>
<proteinExistence type="inferred from homology"/>
<evidence type="ECO:0000256" key="7">
    <source>
        <dbReference type="SAM" id="MobiDB-lite"/>
    </source>
</evidence>
<feature type="transmembrane region" description="Helical" evidence="8">
    <location>
        <begin position="317"/>
        <end position="340"/>
    </location>
</feature>
<dbReference type="Pfam" id="PF03773">
    <property type="entry name" value="ArsP_1"/>
    <property type="match status" value="1"/>
</dbReference>
<evidence type="ECO:0000313" key="10">
    <source>
        <dbReference type="Proteomes" id="UP000272400"/>
    </source>
</evidence>
<comment type="subcellular location">
    <subcellularLocation>
        <location evidence="1">Cell membrane</location>
        <topology evidence="1">Multi-pass membrane protein</topology>
    </subcellularLocation>
</comment>
<keyword evidence="4 8" id="KW-0812">Transmembrane</keyword>
<comment type="caution">
    <text evidence="9">The sequence shown here is derived from an EMBL/GenBank/DDBJ whole genome shotgun (WGS) entry which is preliminary data.</text>
</comment>
<evidence type="ECO:0000256" key="3">
    <source>
        <dbReference type="ARBA" id="ARBA00022475"/>
    </source>
</evidence>
<feature type="compositionally biased region" description="Low complexity" evidence="7">
    <location>
        <begin position="15"/>
        <end position="27"/>
    </location>
</feature>
<gene>
    <name evidence="9" type="ORF">EDD29_5320</name>
</gene>
<keyword evidence="3" id="KW-1003">Cell membrane</keyword>